<organism evidence="2 3">
    <name type="scientific">Sporosarcina psychrophila</name>
    <name type="common">Bacillus psychrophilus</name>
    <dbReference type="NCBI Taxonomy" id="1476"/>
    <lineage>
        <taxon>Bacteria</taxon>
        <taxon>Bacillati</taxon>
        <taxon>Bacillota</taxon>
        <taxon>Bacilli</taxon>
        <taxon>Bacillales</taxon>
        <taxon>Caryophanaceae</taxon>
        <taxon>Sporosarcina</taxon>
    </lineage>
</organism>
<feature type="transmembrane region" description="Helical" evidence="1">
    <location>
        <begin position="51"/>
        <end position="71"/>
    </location>
</feature>
<gene>
    <name evidence="2" type="ORF">K8V56_02235</name>
</gene>
<feature type="transmembrane region" description="Helical" evidence="1">
    <location>
        <begin position="6"/>
        <end position="30"/>
    </location>
</feature>
<reference evidence="2" key="2">
    <citation type="submission" date="2021-09" db="EMBL/GenBank/DDBJ databases">
        <authorList>
            <person name="Gilroy R."/>
        </authorList>
    </citation>
    <scope>NUCLEOTIDE SEQUENCE</scope>
    <source>
        <strain evidence="2">CHK171-7178</strain>
    </source>
</reference>
<evidence type="ECO:0000256" key="1">
    <source>
        <dbReference type="SAM" id="Phobius"/>
    </source>
</evidence>
<dbReference type="AlphaFoldDB" id="A0A921KBN3"/>
<keyword evidence="1" id="KW-0812">Transmembrane</keyword>
<evidence type="ECO:0000313" key="3">
    <source>
        <dbReference type="Proteomes" id="UP000698173"/>
    </source>
</evidence>
<keyword evidence="1" id="KW-1133">Transmembrane helix</keyword>
<evidence type="ECO:0000313" key="2">
    <source>
        <dbReference type="EMBL" id="HJF30582.1"/>
    </source>
</evidence>
<proteinExistence type="predicted"/>
<feature type="transmembrane region" description="Helical" evidence="1">
    <location>
        <begin position="77"/>
        <end position="99"/>
    </location>
</feature>
<protein>
    <submittedName>
        <fullName evidence="2">Uncharacterized protein</fullName>
    </submittedName>
</protein>
<keyword evidence="1" id="KW-0472">Membrane</keyword>
<dbReference type="EMBL" id="DYWT01000034">
    <property type="protein sequence ID" value="HJF30582.1"/>
    <property type="molecule type" value="Genomic_DNA"/>
</dbReference>
<reference evidence="2" key="1">
    <citation type="journal article" date="2021" name="PeerJ">
        <title>Extensive microbial diversity within the chicken gut microbiome revealed by metagenomics and culture.</title>
        <authorList>
            <person name="Gilroy R."/>
            <person name="Ravi A."/>
            <person name="Getino M."/>
            <person name="Pursley I."/>
            <person name="Horton D.L."/>
            <person name="Alikhan N.F."/>
            <person name="Baker D."/>
            <person name="Gharbi K."/>
            <person name="Hall N."/>
            <person name="Watson M."/>
            <person name="Adriaenssens E.M."/>
            <person name="Foster-Nyarko E."/>
            <person name="Jarju S."/>
            <person name="Secka A."/>
            <person name="Antonio M."/>
            <person name="Oren A."/>
            <person name="Chaudhuri R.R."/>
            <person name="La Ragione R."/>
            <person name="Hildebrand F."/>
            <person name="Pallen M.J."/>
        </authorList>
    </citation>
    <scope>NUCLEOTIDE SEQUENCE</scope>
    <source>
        <strain evidence="2">CHK171-7178</strain>
    </source>
</reference>
<dbReference type="Proteomes" id="UP000698173">
    <property type="component" value="Unassembled WGS sequence"/>
</dbReference>
<comment type="caution">
    <text evidence="2">The sequence shown here is derived from an EMBL/GenBank/DDBJ whole genome shotgun (WGS) entry which is preliminary data.</text>
</comment>
<sequence>MINKTLVWTALVGAFFTTIALKFLQLFNFINWSPVGWAKKWQLFASAHFSIKWALLFVALVLLFAIVYFAVSFTTSIPPSITALIIGIIVVFAVEWTIGSPKTPLAAIKSISLPYFALMAIVFRFITGTAVFMKKLSDESIK</sequence>
<feature type="transmembrane region" description="Helical" evidence="1">
    <location>
        <begin position="111"/>
        <end position="133"/>
    </location>
</feature>
<accession>A0A921KBN3</accession>
<name>A0A921KBN3_SPOPS</name>